<name>A0A0B5IIL0_9ACTN</name>
<dbReference type="Pfam" id="PF12804">
    <property type="entry name" value="NTP_transf_3"/>
    <property type="match status" value="1"/>
</dbReference>
<dbReference type="RefSeq" id="WP_041134798.1">
    <property type="nucleotide sequence ID" value="NZ_CP010408.1"/>
</dbReference>
<dbReference type="InterPro" id="IPR025877">
    <property type="entry name" value="MobA-like_NTP_Trfase"/>
</dbReference>
<sequence>MTTAILLAAGHGTRLGRDKPTLVLAGETLLQRHMRQARAAGTRSFIIVTNEDNQAAVADHAAQVADGTPFQVVLQDGPDAHAAAATGLRLLPADCTSAFLCGITDIVPDDAYTLVAKALPEHGISIASAVLERTFVGGMLGFRPGTTDLEGIIERPPGGCPPGRLVNIWVHHLAGRPLIRRIRRDTIAFGDYETAVNMALAKNTPGTAVVLPYWEAIKDPDSLTRARALLGDTTTAA</sequence>
<dbReference type="AlphaFoldDB" id="A0A0B5IIL0"/>
<dbReference type="PANTHER" id="PTHR43777">
    <property type="entry name" value="MOLYBDENUM COFACTOR CYTIDYLYLTRANSFERASE"/>
    <property type="match status" value="1"/>
</dbReference>
<reference evidence="2 3" key="1">
    <citation type="submission" date="2014-12" db="EMBL/GenBank/DDBJ databases">
        <title>Complete genome sequence of Streptomyces vietnamensis strain GIMV4.0001, a genetic manipulable producer of the benzoisochromanequinone antibiotic granaticin.</title>
        <authorList>
            <person name="Deng M.R."/>
            <person name="Guo J."/>
            <person name="Ma L.Y."/>
            <person name="Feng G.D."/>
            <person name="Mo C.Y."/>
            <person name="Zhu H.H."/>
        </authorList>
    </citation>
    <scope>NUCLEOTIDE SEQUENCE [LARGE SCALE GENOMIC DNA]</scope>
    <source>
        <strain evidence="3">GIMV4.0001</strain>
        <plasmid evidence="2 3">pSVL1</plasmid>
    </source>
</reference>
<dbReference type="GO" id="GO:0016779">
    <property type="term" value="F:nucleotidyltransferase activity"/>
    <property type="evidence" value="ECO:0007669"/>
    <property type="project" value="UniProtKB-ARBA"/>
</dbReference>
<evidence type="ECO:0000313" key="3">
    <source>
        <dbReference type="Proteomes" id="UP000031774"/>
    </source>
</evidence>
<evidence type="ECO:0000259" key="1">
    <source>
        <dbReference type="Pfam" id="PF12804"/>
    </source>
</evidence>
<evidence type="ECO:0000313" key="2">
    <source>
        <dbReference type="EMBL" id="AJF70327.1"/>
    </source>
</evidence>
<dbReference type="Proteomes" id="UP000031774">
    <property type="component" value="Plasmid pSVL1"/>
</dbReference>
<dbReference type="SUPFAM" id="SSF53448">
    <property type="entry name" value="Nucleotide-diphospho-sugar transferases"/>
    <property type="match status" value="1"/>
</dbReference>
<feature type="domain" description="MobA-like NTP transferase" evidence="1">
    <location>
        <begin position="4"/>
        <end position="127"/>
    </location>
</feature>
<keyword evidence="3" id="KW-1185">Reference proteome</keyword>
<geneLocation type="plasmid" evidence="2 3">
    <name>pSVL1</name>
</geneLocation>
<proteinExistence type="predicted"/>
<dbReference type="KEGG" id="svt:SVTN_39595"/>
<organism evidence="2 3">
    <name type="scientific">Streptomyces vietnamensis</name>
    <dbReference type="NCBI Taxonomy" id="362257"/>
    <lineage>
        <taxon>Bacteria</taxon>
        <taxon>Bacillati</taxon>
        <taxon>Actinomycetota</taxon>
        <taxon>Actinomycetes</taxon>
        <taxon>Kitasatosporales</taxon>
        <taxon>Streptomycetaceae</taxon>
        <taxon>Streptomyces</taxon>
    </lineage>
</organism>
<dbReference type="PANTHER" id="PTHR43777:SF1">
    <property type="entry name" value="MOLYBDENUM COFACTOR CYTIDYLYLTRANSFERASE"/>
    <property type="match status" value="1"/>
</dbReference>
<dbReference type="Gene3D" id="3.90.550.10">
    <property type="entry name" value="Spore Coat Polysaccharide Biosynthesis Protein SpsA, Chain A"/>
    <property type="match status" value="1"/>
</dbReference>
<protein>
    <recommendedName>
        <fullName evidence="1">MobA-like NTP transferase domain-containing protein</fullName>
    </recommendedName>
</protein>
<gene>
    <name evidence="2" type="ORF">SVTN_39595</name>
</gene>
<dbReference type="EMBL" id="CP010408">
    <property type="protein sequence ID" value="AJF70327.1"/>
    <property type="molecule type" value="Genomic_DNA"/>
</dbReference>
<dbReference type="HOGENOM" id="CLU_1170163_0_0_11"/>
<keyword evidence="2" id="KW-0614">Plasmid</keyword>
<accession>A0A0B5IIL0</accession>
<dbReference type="InterPro" id="IPR029044">
    <property type="entry name" value="Nucleotide-diphossugar_trans"/>
</dbReference>